<evidence type="ECO:0000313" key="2">
    <source>
        <dbReference type="EMBL" id="MBA1157635.1"/>
    </source>
</evidence>
<gene>
    <name evidence="2" type="ORF">H0S73_16065</name>
</gene>
<organism evidence="2 3">
    <name type="scientific">Microvirga mediterraneensis</name>
    <dbReference type="NCBI Taxonomy" id="2754695"/>
    <lineage>
        <taxon>Bacteria</taxon>
        <taxon>Pseudomonadati</taxon>
        <taxon>Pseudomonadota</taxon>
        <taxon>Alphaproteobacteria</taxon>
        <taxon>Hyphomicrobiales</taxon>
        <taxon>Methylobacteriaceae</taxon>
        <taxon>Microvirga</taxon>
    </lineage>
</organism>
<dbReference type="Pfam" id="PF06568">
    <property type="entry name" value="YjiS-like"/>
    <property type="match status" value="1"/>
</dbReference>
<reference evidence="2 3" key="1">
    <citation type="submission" date="2020-07" db="EMBL/GenBank/DDBJ databases">
        <title>Draft genome and description of Microvirga mediterraneensis Marseille-Q2068 sp. nov.</title>
        <authorList>
            <person name="Boxberger M."/>
        </authorList>
    </citation>
    <scope>NUCLEOTIDE SEQUENCE [LARGE SCALE GENOMIC DNA]</scope>
    <source>
        <strain evidence="2 3">Marseille-Q2068</strain>
    </source>
</reference>
<proteinExistence type="predicted"/>
<keyword evidence="3" id="KW-1185">Reference proteome</keyword>
<dbReference type="AlphaFoldDB" id="A0A838BRL2"/>
<comment type="caution">
    <text evidence="2">The sequence shown here is derived from an EMBL/GenBank/DDBJ whole genome shotgun (WGS) entry which is preliminary data.</text>
</comment>
<accession>A0A838BRL2</accession>
<evidence type="ECO:0000313" key="3">
    <source>
        <dbReference type="Proteomes" id="UP000572984"/>
    </source>
</evidence>
<dbReference type="RefSeq" id="WP_181053091.1">
    <property type="nucleotide sequence ID" value="NZ_JACDXJ010000001.1"/>
</dbReference>
<feature type="domain" description="YjiS-like" evidence="1">
    <location>
        <begin position="7"/>
        <end position="42"/>
    </location>
</feature>
<dbReference type="InterPro" id="IPR009506">
    <property type="entry name" value="YjiS-like"/>
</dbReference>
<name>A0A838BRL2_9HYPH</name>
<sequence>MITSIFLARLAAWRRYRQTFRELEALNDRELADLGIGRRDIRAIARQAAQ</sequence>
<dbReference type="Proteomes" id="UP000572984">
    <property type="component" value="Unassembled WGS sequence"/>
</dbReference>
<dbReference type="EMBL" id="JACDXJ010000001">
    <property type="protein sequence ID" value="MBA1157635.1"/>
    <property type="molecule type" value="Genomic_DNA"/>
</dbReference>
<evidence type="ECO:0000259" key="1">
    <source>
        <dbReference type="Pfam" id="PF06568"/>
    </source>
</evidence>
<protein>
    <submittedName>
        <fullName evidence="2">DUF1127 domain-containing protein</fullName>
    </submittedName>
</protein>